<evidence type="ECO:0000313" key="1">
    <source>
        <dbReference type="EMBL" id="KAK1414672.1"/>
    </source>
</evidence>
<dbReference type="Proteomes" id="UP001229421">
    <property type="component" value="Unassembled WGS sequence"/>
</dbReference>
<organism evidence="1 2">
    <name type="scientific">Tagetes erecta</name>
    <name type="common">African marigold</name>
    <dbReference type="NCBI Taxonomy" id="13708"/>
    <lineage>
        <taxon>Eukaryota</taxon>
        <taxon>Viridiplantae</taxon>
        <taxon>Streptophyta</taxon>
        <taxon>Embryophyta</taxon>
        <taxon>Tracheophyta</taxon>
        <taxon>Spermatophyta</taxon>
        <taxon>Magnoliopsida</taxon>
        <taxon>eudicotyledons</taxon>
        <taxon>Gunneridae</taxon>
        <taxon>Pentapetalae</taxon>
        <taxon>asterids</taxon>
        <taxon>campanulids</taxon>
        <taxon>Asterales</taxon>
        <taxon>Asteraceae</taxon>
        <taxon>Asteroideae</taxon>
        <taxon>Heliantheae alliance</taxon>
        <taxon>Tageteae</taxon>
        <taxon>Tagetes</taxon>
    </lineage>
</organism>
<evidence type="ECO:0000313" key="2">
    <source>
        <dbReference type="Proteomes" id="UP001229421"/>
    </source>
</evidence>
<sequence length="72" mass="8011">MSSSKSSTIMTGLSVGKSDGLISLYDPTIFQTKRIVKDRNFMLLMGNVHGCDEDILIRNVYAPQAQSEKLLF</sequence>
<protein>
    <submittedName>
        <fullName evidence="1">Uncharacterized protein</fullName>
    </submittedName>
</protein>
<dbReference type="EMBL" id="JAUHHV010000008">
    <property type="protein sequence ID" value="KAK1414672.1"/>
    <property type="molecule type" value="Genomic_DNA"/>
</dbReference>
<keyword evidence="2" id="KW-1185">Reference proteome</keyword>
<accession>A0AAD8K5L7</accession>
<gene>
    <name evidence="1" type="ORF">QVD17_30422</name>
</gene>
<comment type="caution">
    <text evidence="1">The sequence shown here is derived from an EMBL/GenBank/DDBJ whole genome shotgun (WGS) entry which is preliminary data.</text>
</comment>
<reference evidence="1" key="1">
    <citation type="journal article" date="2023" name="bioRxiv">
        <title>Improved chromosome-level genome assembly for marigold (Tagetes erecta).</title>
        <authorList>
            <person name="Jiang F."/>
            <person name="Yuan L."/>
            <person name="Wang S."/>
            <person name="Wang H."/>
            <person name="Xu D."/>
            <person name="Wang A."/>
            <person name="Fan W."/>
        </authorList>
    </citation>
    <scope>NUCLEOTIDE SEQUENCE</scope>
    <source>
        <strain evidence="1">WSJ</strain>
        <tissue evidence="1">Leaf</tissue>
    </source>
</reference>
<dbReference type="AlphaFoldDB" id="A0AAD8K5L7"/>
<name>A0AAD8K5L7_TARER</name>
<proteinExistence type="predicted"/>